<organism evidence="2 3">
    <name type="scientific">Candidatus Avoscillospira avicola</name>
    <dbReference type="NCBI Taxonomy" id="2840706"/>
    <lineage>
        <taxon>Bacteria</taxon>
        <taxon>Bacillati</taxon>
        <taxon>Bacillota</taxon>
        <taxon>Clostridia</taxon>
        <taxon>Eubacteriales</taxon>
        <taxon>Oscillospiraceae</taxon>
        <taxon>Oscillospiraceae incertae sedis</taxon>
        <taxon>Candidatus Avoscillospira</taxon>
    </lineage>
</organism>
<comment type="caution">
    <text evidence="2">The sequence shown here is derived from an EMBL/GenBank/DDBJ whole genome shotgun (WGS) entry which is preliminary data.</text>
</comment>
<dbReference type="InterPro" id="IPR036866">
    <property type="entry name" value="RibonucZ/Hydroxyglut_hydro"/>
</dbReference>
<name>A0A9D1DHK0_9FIRM</name>
<dbReference type="Proteomes" id="UP000824239">
    <property type="component" value="Unassembled WGS sequence"/>
</dbReference>
<accession>A0A9D1DHK0</accession>
<reference evidence="2" key="1">
    <citation type="submission" date="2020-10" db="EMBL/GenBank/DDBJ databases">
        <authorList>
            <person name="Gilroy R."/>
        </authorList>
    </citation>
    <scope>NUCLEOTIDE SEQUENCE</scope>
    <source>
        <strain evidence="2">ChiBcec15-4380</strain>
    </source>
</reference>
<dbReference type="SMART" id="SM00849">
    <property type="entry name" value="Lactamase_B"/>
    <property type="match status" value="1"/>
</dbReference>
<dbReference type="AlphaFoldDB" id="A0A9D1DHK0"/>
<gene>
    <name evidence="2" type="ORF">IAA53_05620</name>
</gene>
<sequence length="219" mass="25167">MEIYPLYHSGFFLALPHHYLLFDDYQGELPQLDPEIPLYVFVSHSHADHYRRDIVAVTSYYRHRTFLGSGIPDPVFLPVQPGDVLTLDDLTVTALPSTDEGVAFLVEVEGKTIFHAGDLHLWYWDDDTAEERRDMERRYHAALEPLRGRAIDAAFLVLDSRQAEVDALGGIAYFNSLTRTKAIFPMHAGGDTATMEARIPKLPRHDNIFFPWRHRVYEL</sequence>
<dbReference type="SUPFAM" id="SSF56281">
    <property type="entry name" value="Metallo-hydrolase/oxidoreductase"/>
    <property type="match status" value="1"/>
</dbReference>
<evidence type="ECO:0000313" key="2">
    <source>
        <dbReference type="EMBL" id="HIR50749.1"/>
    </source>
</evidence>
<evidence type="ECO:0000259" key="1">
    <source>
        <dbReference type="SMART" id="SM00849"/>
    </source>
</evidence>
<protein>
    <submittedName>
        <fullName evidence="2">MBL fold metallo-hydrolase</fullName>
    </submittedName>
</protein>
<proteinExistence type="predicted"/>
<reference evidence="2" key="2">
    <citation type="journal article" date="2021" name="PeerJ">
        <title>Extensive microbial diversity within the chicken gut microbiome revealed by metagenomics and culture.</title>
        <authorList>
            <person name="Gilroy R."/>
            <person name="Ravi A."/>
            <person name="Getino M."/>
            <person name="Pursley I."/>
            <person name="Horton D.L."/>
            <person name="Alikhan N.F."/>
            <person name="Baker D."/>
            <person name="Gharbi K."/>
            <person name="Hall N."/>
            <person name="Watson M."/>
            <person name="Adriaenssens E.M."/>
            <person name="Foster-Nyarko E."/>
            <person name="Jarju S."/>
            <person name="Secka A."/>
            <person name="Antonio M."/>
            <person name="Oren A."/>
            <person name="Chaudhuri R.R."/>
            <person name="La Ragione R."/>
            <person name="Hildebrand F."/>
            <person name="Pallen M.J."/>
        </authorList>
    </citation>
    <scope>NUCLEOTIDE SEQUENCE</scope>
    <source>
        <strain evidence="2">ChiBcec15-4380</strain>
    </source>
</reference>
<dbReference type="Gene3D" id="3.60.15.10">
    <property type="entry name" value="Ribonuclease Z/Hydroxyacylglutathione hydrolase-like"/>
    <property type="match status" value="1"/>
</dbReference>
<evidence type="ECO:0000313" key="3">
    <source>
        <dbReference type="Proteomes" id="UP000824239"/>
    </source>
</evidence>
<dbReference type="EMBL" id="DVHE01000046">
    <property type="protein sequence ID" value="HIR50749.1"/>
    <property type="molecule type" value="Genomic_DNA"/>
</dbReference>
<dbReference type="InterPro" id="IPR001279">
    <property type="entry name" value="Metallo-B-lactamas"/>
</dbReference>
<dbReference type="PANTHER" id="PTHR42967">
    <property type="entry name" value="METAL DEPENDENT HYDROLASE"/>
    <property type="match status" value="1"/>
</dbReference>
<dbReference type="PANTHER" id="PTHR42967:SF1">
    <property type="entry name" value="MBL FOLD METALLO-HYDROLASE"/>
    <property type="match status" value="1"/>
</dbReference>
<feature type="domain" description="Metallo-beta-lactamase" evidence="1">
    <location>
        <begin position="7"/>
        <end position="149"/>
    </location>
</feature>